<keyword evidence="3" id="KW-0472">Membrane</keyword>
<dbReference type="GeneID" id="110793513"/>
<dbReference type="Proteomes" id="UP000813463">
    <property type="component" value="Chromosome 1"/>
</dbReference>
<evidence type="ECO:0000256" key="1">
    <source>
        <dbReference type="SAM" id="Coils"/>
    </source>
</evidence>
<evidence type="ECO:0000256" key="2">
    <source>
        <dbReference type="SAM" id="MobiDB-lite"/>
    </source>
</evidence>
<organism evidence="4 5">
    <name type="scientific">Spinacia oleracea</name>
    <name type="common">Spinach</name>
    <dbReference type="NCBI Taxonomy" id="3562"/>
    <lineage>
        <taxon>Eukaryota</taxon>
        <taxon>Viridiplantae</taxon>
        <taxon>Streptophyta</taxon>
        <taxon>Embryophyta</taxon>
        <taxon>Tracheophyta</taxon>
        <taxon>Spermatophyta</taxon>
        <taxon>Magnoliopsida</taxon>
        <taxon>eudicotyledons</taxon>
        <taxon>Gunneridae</taxon>
        <taxon>Pentapetalae</taxon>
        <taxon>Caryophyllales</taxon>
        <taxon>Chenopodiaceae</taxon>
        <taxon>Chenopodioideae</taxon>
        <taxon>Anserineae</taxon>
        <taxon>Spinacia</taxon>
    </lineage>
</organism>
<keyword evidence="1" id="KW-0175">Coiled coil</keyword>
<name>A0ABM3R9I7_SPIOL</name>
<keyword evidence="3" id="KW-0812">Transmembrane</keyword>
<feature type="region of interest" description="Disordered" evidence="2">
    <location>
        <begin position="29"/>
        <end position="49"/>
    </location>
</feature>
<feature type="region of interest" description="Disordered" evidence="2">
    <location>
        <begin position="180"/>
        <end position="229"/>
    </location>
</feature>
<dbReference type="PANTHER" id="PTHR36339">
    <property type="entry name" value="F23A5.5"/>
    <property type="match status" value="1"/>
</dbReference>
<evidence type="ECO:0000256" key="3">
    <source>
        <dbReference type="SAM" id="Phobius"/>
    </source>
</evidence>
<proteinExistence type="predicted"/>
<feature type="compositionally biased region" description="Basic and acidic residues" evidence="2">
    <location>
        <begin position="180"/>
        <end position="201"/>
    </location>
</feature>
<keyword evidence="4" id="KW-1185">Reference proteome</keyword>
<evidence type="ECO:0000313" key="5">
    <source>
        <dbReference type="RefSeq" id="XP_056692292.1"/>
    </source>
</evidence>
<feature type="compositionally biased region" description="Polar residues" evidence="2">
    <location>
        <begin position="220"/>
        <end position="229"/>
    </location>
</feature>
<dbReference type="RefSeq" id="XP_056692292.1">
    <property type="nucleotide sequence ID" value="XM_056836314.1"/>
</dbReference>
<keyword evidence="3" id="KW-1133">Transmembrane helix</keyword>
<protein>
    <submittedName>
        <fullName evidence="5">Uncharacterized protein isoform X1</fullName>
    </submittedName>
</protein>
<feature type="transmembrane region" description="Helical" evidence="3">
    <location>
        <begin position="90"/>
        <end position="109"/>
    </location>
</feature>
<accession>A0ABM3R9I7</accession>
<reference evidence="5" key="2">
    <citation type="submission" date="2025-08" db="UniProtKB">
        <authorList>
            <consortium name="RefSeq"/>
        </authorList>
    </citation>
    <scope>IDENTIFICATION</scope>
    <source>
        <tissue evidence="5">Leaf</tissue>
    </source>
</reference>
<gene>
    <name evidence="5" type="primary">LOC110793513</name>
</gene>
<feature type="coiled-coil region" evidence="1">
    <location>
        <begin position="118"/>
        <end position="175"/>
    </location>
</feature>
<sequence>MFGGRCSWIRHSTRFFNFQHKTIRVCNSTTQNNNNSQHTRRFSSNDNMNGRATNLRDMEGYRDLDNLNFMKAAKILFSAPAKKKTFGLDFHLVQLFFALMPSLAVYLVAQYARYDIKKMEAEVELKKKADEKQKAKEMEAAALLEKEAESTNPELLKVKERLEALEETLKDIVVETKKRPIEDKRKDVADQHQHQEREDANSKSGDNNIPVKNPTIPGGNISTDTEAKG</sequence>
<dbReference type="PANTHER" id="PTHR36339:SF2">
    <property type="entry name" value="F23A5.5"/>
    <property type="match status" value="1"/>
</dbReference>
<reference evidence="4" key="1">
    <citation type="journal article" date="2021" name="Nat. Commun.">
        <title>Genomic analyses provide insights into spinach domestication and the genetic basis of agronomic traits.</title>
        <authorList>
            <person name="Cai X."/>
            <person name="Sun X."/>
            <person name="Xu C."/>
            <person name="Sun H."/>
            <person name="Wang X."/>
            <person name="Ge C."/>
            <person name="Zhang Z."/>
            <person name="Wang Q."/>
            <person name="Fei Z."/>
            <person name="Jiao C."/>
            <person name="Wang Q."/>
        </authorList>
    </citation>
    <scope>NUCLEOTIDE SEQUENCE [LARGE SCALE GENOMIC DNA]</scope>
    <source>
        <strain evidence="4">cv. Varoflay</strain>
    </source>
</reference>
<evidence type="ECO:0000313" key="4">
    <source>
        <dbReference type="Proteomes" id="UP000813463"/>
    </source>
</evidence>